<feature type="region of interest" description="Disordered" evidence="16">
    <location>
        <begin position="50"/>
        <end position="376"/>
    </location>
</feature>
<dbReference type="Proteomes" id="UP001356427">
    <property type="component" value="Unassembled WGS sequence"/>
</dbReference>
<feature type="compositionally biased region" description="Polar residues" evidence="16">
    <location>
        <begin position="50"/>
        <end position="60"/>
    </location>
</feature>
<comment type="function">
    <text evidence="13">Essential component of the eNoSC (energy-dependent nucleolar silencing) complex, a complex that mediates silencing of rDNA in response to intracellular energy status and acts by recruiting histone-modifying enzymes. The eNoSC complex is able to sense the energy status of cell: upon glucose starvation, elevation of NAD(+)/NADP(+) ratio activates SIRT1, leading to histone H3 deacetylation followed by dimethylation of H3 at 'Lys-9' (H3K9me2) by SUV39H1 and the formation of silent chromatin in the rDNA locus. In the complex, RRP8 binds to H3K9me2 and probably acts as a methyltransferase. Its substrates are however unknown.</text>
</comment>
<evidence type="ECO:0000256" key="1">
    <source>
        <dbReference type="ARBA" id="ARBA00004604"/>
    </source>
</evidence>
<evidence type="ECO:0000256" key="14">
    <source>
        <dbReference type="ARBA" id="ARBA00062710"/>
    </source>
</evidence>
<evidence type="ECO:0000256" key="6">
    <source>
        <dbReference type="ARBA" id="ARBA00022603"/>
    </source>
</evidence>
<dbReference type="GO" id="GO:0042149">
    <property type="term" value="P:cellular response to glucose starvation"/>
    <property type="evidence" value="ECO:0007669"/>
    <property type="project" value="TreeGrafter"/>
</dbReference>
<keyword evidence="18" id="KW-1185">Reference proteome</keyword>
<dbReference type="Gene3D" id="1.10.10.2150">
    <property type="entry name" value="Ribosomal RNA-processing protein 8, N-terminal domain"/>
    <property type="match status" value="1"/>
</dbReference>
<feature type="compositionally biased region" description="Basic and acidic residues" evidence="16">
    <location>
        <begin position="295"/>
        <end position="316"/>
    </location>
</feature>
<comment type="caution">
    <text evidence="17">The sequence shown here is derived from an EMBL/GenBank/DDBJ whole genome shotgun (WGS) entry which is preliminary data.</text>
</comment>
<feature type="compositionally biased region" description="Basic and acidic residues" evidence="16">
    <location>
        <begin position="347"/>
        <end position="372"/>
    </location>
</feature>
<organism evidence="17 18">
    <name type="scientific">Coregonus suidteri</name>
    <dbReference type="NCBI Taxonomy" id="861788"/>
    <lineage>
        <taxon>Eukaryota</taxon>
        <taxon>Metazoa</taxon>
        <taxon>Chordata</taxon>
        <taxon>Craniata</taxon>
        <taxon>Vertebrata</taxon>
        <taxon>Euteleostomi</taxon>
        <taxon>Actinopterygii</taxon>
        <taxon>Neopterygii</taxon>
        <taxon>Teleostei</taxon>
        <taxon>Protacanthopterygii</taxon>
        <taxon>Salmoniformes</taxon>
        <taxon>Salmonidae</taxon>
        <taxon>Coregoninae</taxon>
        <taxon>Coregonus</taxon>
    </lineage>
</organism>
<keyword evidence="4" id="KW-0678">Repressor</keyword>
<feature type="compositionally biased region" description="Basic residues" evidence="16">
    <location>
        <begin position="120"/>
        <end position="129"/>
    </location>
</feature>
<evidence type="ECO:0000313" key="18">
    <source>
        <dbReference type="Proteomes" id="UP001356427"/>
    </source>
</evidence>
<dbReference type="GO" id="GO:0046015">
    <property type="term" value="P:regulation of transcription by glucose"/>
    <property type="evidence" value="ECO:0007669"/>
    <property type="project" value="TreeGrafter"/>
</dbReference>
<dbReference type="Gene3D" id="3.40.50.150">
    <property type="entry name" value="Vaccinia Virus protein VP39"/>
    <property type="match status" value="1"/>
</dbReference>
<evidence type="ECO:0000256" key="2">
    <source>
        <dbReference type="ARBA" id="ARBA00006301"/>
    </source>
</evidence>
<accession>A0AAN8QN79</accession>
<dbReference type="GO" id="GO:0008168">
    <property type="term" value="F:methyltransferase activity"/>
    <property type="evidence" value="ECO:0007669"/>
    <property type="project" value="UniProtKB-KW"/>
</dbReference>
<evidence type="ECO:0000256" key="4">
    <source>
        <dbReference type="ARBA" id="ARBA00022491"/>
    </source>
</evidence>
<evidence type="ECO:0000256" key="13">
    <source>
        <dbReference type="ARBA" id="ARBA00057870"/>
    </source>
</evidence>
<evidence type="ECO:0000256" key="9">
    <source>
        <dbReference type="ARBA" id="ARBA00022853"/>
    </source>
</evidence>
<keyword evidence="7 15" id="KW-0808">Transferase</keyword>
<evidence type="ECO:0000256" key="5">
    <source>
        <dbReference type="ARBA" id="ARBA00022552"/>
    </source>
</evidence>
<dbReference type="GO" id="GO:0005730">
    <property type="term" value="C:nucleolus"/>
    <property type="evidence" value="ECO:0007669"/>
    <property type="project" value="UniProtKB-SubCell"/>
</dbReference>
<comment type="subcellular location">
    <subcellularLocation>
        <location evidence="1 15">Nucleus</location>
        <location evidence="1 15">Nucleolus</location>
    </subcellularLocation>
</comment>
<comment type="similarity">
    <text evidence="2 15">Belongs to the methyltransferase superfamily. RRP8 family.</text>
</comment>
<keyword evidence="10" id="KW-0805">Transcription regulation</keyword>
<comment type="function">
    <text evidence="15">Probable methyltransferase required to silence rDNA.</text>
</comment>
<dbReference type="GO" id="GO:0006364">
    <property type="term" value="P:rRNA processing"/>
    <property type="evidence" value="ECO:0007669"/>
    <property type="project" value="UniProtKB-UniRule"/>
</dbReference>
<reference evidence="17 18" key="1">
    <citation type="submission" date="2021-04" db="EMBL/GenBank/DDBJ databases">
        <authorList>
            <person name="De Guttry C."/>
            <person name="Zahm M."/>
            <person name="Klopp C."/>
            <person name="Cabau C."/>
            <person name="Louis A."/>
            <person name="Berthelot C."/>
            <person name="Parey E."/>
            <person name="Roest Crollius H."/>
            <person name="Montfort J."/>
            <person name="Robinson-Rechavi M."/>
            <person name="Bucao C."/>
            <person name="Bouchez O."/>
            <person name="Gislard M."/>
            <person name="Lluch J."/>
            <person name="Milhes M."/>
            <person name="Lampietro C."/>
            <person name="Lopez Roques C."/>
            <person name="Donnadieu C."/>
            <person name="Braasch I."/>
            <person name="Desvignes T."/>
            <person name="Postlethwait J."/>
            <person name="Bobe J."/>
            <person name="Wedekind C."/>
            <person name="Guiguen Y."/>
        </authorList>
    </citation>
    <scope>NUCLEOTIDE SEQUENCE [LARGE SCALE GENOMIC DNA]</scope>
    <source>
        <strain evidence="17">Cs_M1</strain>
        <tissue evidence="17">Blood</tissue>
    </source>
</reference>
<feature type="compositionally biased region" description="Basic and acidic residues" evidence="16">
    <location>
        <begin position="141"/>
        <end position="162"/>
    </location>
</feature>
<dbReference type="FunFam" id="1.10.10.2150:FF:000001">
    <property type="entry name" value="Ribosomal RNA-processing protein 8"/>
    <property type="match status" value="1"/>
</dbReference>
<evidence type="ECO:0000256" key="11">
    <source>
        <dbReference type="ARBA" id="ARBA00023163"/>
    </source>
</evidence>
<keyword evidence="8 15" id="KW-0949">S-adenosyl-L-methionine</keyword>
<comment type="subunit">
    <text evidence="14">Component of the eNoSC complex, composed of SIRT1, SUV39H1 and RRP8.</text>
</comment>
<keyword evidence="5 15" id="KW-0698">rRNA processing</keyword>
<dbReference type="PANTHER" id="PTHR12787">
    <property type="entry name" value="RIBOSOMAL RNA-PROCESSING PROTEIN 8"/>
    <property type="match status" value="1"/>
</dbReference>
<dbReference type="Pfam" id="PF05148">
    <property type="entry name" value="Methyltransf_8"/>
    <property type="match status" value="1"/>
</dbReference>
<name>A0AAN8QN79_9TELE</name>
<dbReference type="InterPro" id="IPR042036">
    <property type="entry name" value="RRP8_N"/>
</dbReference>
<feature type="compositionally biased region" description="Low complexity" evidence="16">
    <location>
        <begin position="188"/>
        <end position="200"/>
    </location>
</feature>
<evidence type="ECO:0000313" key="17">
    <source>
        <dbReference type="EMBL" id="KAK6295927.1"/>
    </source>
</evidence>
<feature type="region of interest" description="Disordered" evidence="16">
    <location>
        <begin position="607"/>
        <end position="628"/>
    </location>
</feature>
<dbReference type="EC" id="2.1.1.-" evidence="15"/>
<evidence type="ECO:0000256" key="8">
    <source>
        <dbReference type="ARBA" id="ARBA00022691"/>
    </source>
</evidence>
<evidence type="ECO:0000256" key="12">
    <source>
        <dbReference type="ARBA" id="ARBA00023242"/>
    </source>
</evidence>
<dbReference type="GO" id="GO:0000183">
    <property type="term" value="P:rDNA heterochromatin formation"/>
    <property type="evidence" value="ECO:0007669"/>
    <property type="project" value="TreeGrafter"/>
</dbReference>
<dbReference type="FunFam" id="3.40.50.150:FF:000068">
    <property type="entry name" value="Ribosomal RNA-processing protein 8"/>
    <property type="match status" value="1"/>
</dbReference>
<proteinExistence type="inferred from homology"/>
<feature type="compositionally biased region" description="Basic residues" evidence="16">
    <location>
        <begin position="163"/>
        <end position="182"/>
    </location>
</feature>
<dbReference type="InterPro" id="IPR007823">
    <property type="entry name" value="RRP8"/>
</dbReference>
<evidence type="ECO:0000256" key="10">
    <source>
        <dbReference type="ARBA" id="ARBA00023015"/>
    </source>
</evidence>
<dbReference type="AlphaFoldDB" id="A0AAN8QN79"/>
<feature type="compositionally biased region" description="Basic and acidic residues" evidence="16">
    <location>
        <begin position="231"/>
        <end position="241"/>
    </location>
</feature>
<feature type="compositionally biased region" description="Basic residues" evidence="16">
    <location>
        <begin position="79"/>
        <end position="94"/>
    </location>
</feature>
<evidence type="ECO:0000256" key="16">
    <source>
        <dbReference type="SAM" id="MobiDB-lite"/>
    </source>
</evidence>
<dbReference type="GO" id="GO:0032259">
    <property type="term" value="P:methylation"/>
    <property type="evidence" value="ECO:0007669"/>
    <property type="project" value="UniProtKB-KW"/>
</dbReference>
<dbReference type="PANTHER" id="PTHR12787:SF0">
    <property type="entry name" value="RIBOSOMAL RNA-PROCESSING PROTEIN 8"/>
    <property type="match status" value="1"/>
</dbReference>
<gene>
    <name evidence="17" type="ORF">J4Q44_G00336400</name>
</gene>
<keyword evidence="12 15" id="KW-0539">Nucleus</keyword>
<evidence type="ECO:0000256" key="3">
    <source>
        <dbReference type="ARBA" id="ARBA00020203"/>
    </source>
</evidence>
<dbReference type="GO" id="GO:0033553">
    <property type="term" value="C:rDNA heterochromatin"/>
    <property type="evidence" value="ECO:0007669"/>
    <property type="project" value="TreeGrafter"/>
</dbReference>
<protein>
    <recommendedName>
        <fullName evidence="3 15">Ribosomal RNA-processing protein 8</fullName>
        <ecNumber evidence="15">2.1.1.-</ecNumber>
    </recommendedName>
</protein>
<feature type="compositionally biased region" description="Polar residues" evidence="16">
    <location>
        <begin position="255"/>
        <end position="272"/>
    </location>
</feature>
<keyword evidence="6 15" id="KW-0489">Methyltransferase</keyword>
<dbReference type="InterPro" id="IPR029063">
    <property type="entry name" value="SAM-dependent_MTases_sf"/>
</dbReference>
<dbReference type="SUPFAM" id="SSF53335">
    <property type="entry name" value="S-adenosyl-L-methionine-dependent methyltransferases"/>
    <property type="match status" value="1"/>
</dbReference>
<evidence type="ECO:0000256" key="15">
    <source>
        <dbReference type="RuleBase" id="RU365074"/>
    </source>
</evidence>
<keyword evidence="9" id="KW-0156">Chromatin regulator</keyword>
<keyword evidence="11" id="KW-0804">Transcription</keyword>
<evidence type="ECO:0000256" key="7">
    <source>
        <dbReference type="ARBA" id="ARBA00022679"/>
    </source>
</evidence>
<sequence length="628" mass="69405">MFAEEDEWNDDPEAKALTKTVISSFKLSGSTNITKSVGKKKSLLRTLQTLGSVPNWSKSNGAPREAGSDSETEAILTPHTKRKKKRSKRGRKRVAASGEDTEKDSGDLGAKEAAVPLAKKPIKAVFKKLKNTESIQGASKQDSKSIKDEGKAAADAEIERLNRKQWKNKMKNKKKCQNKFKIQKGENTTPPKTTKAVTTVQKDTEDGPKAASDVNRETAVVQTQQRQTKKNKQEKEGECKTQKRKKVPEGKGMTFTETASTPGTEIVQNNKNFSEKKTKGGSQVKAVPLGNSKPPGKELKTEEEKPQEVVRVEQHPEPSGSKRRKREASKGQDRRREKLRRMLHGQSPEKKEQPAEQEEEMRTTEEVKEAPADRSAALRSRMEQRLESARFRYINEVLYTTSSGEAKRMFRQDPQAFSIYHRGFTAQVQHWPANPVDAIISYIRHKPASLVVADFGCGDCKIALSVKNKVHSFDLAPICDRVTVCDMANIPLKDGTVDIAVFCLSLMGTNLGDFLVEANRVLVMGGILKIAEVASRFENVRNFMGALSSLGFKLVTKDTENSHFYSFEFEKIAEAPDRIEGTVVEGQGGGVAGGAVWGSDSVCVPRPCSDPEEGEQAGLGRERVLQGS</sequence>
<dbReference type="EMBL" id="JAGTTL010000033">
    <property type="protein sequence ID" value="KAK6295927.1"/>
    <property type="molecule type" value="Genomic_DNA"/>
</dbReference>
<dbReference type="GO" id="GO:0005677">
    <property type="term" value="C:chromatin silencing complex"/>
    <property type="evidence" value="ECO:0007669"/>
    <property type="project" value="TreeGrafter"/>
</dbReference>